<name>L8N0H1_9CYAN</name>
<sequence>MNIRKELLDELLKECKTPPDLFGEGGILKQLTTALVERALEAELSTHLGYKKHESKPEGQSNSRNGYSQKKVQGEFGVAEIAVPRDRQGEFEPQMVKKGQNRLSGLDEKSIALYARGMSVRDIQAQLQEMYGVEVSPTLISNVTDEVIDWSLD</sequence>
<dbReference type="PANTHER" id="PTHR33217">
    <property type="entry name" value="TRANSPOSASE FOR INSERTION SEQUENCE ELEMENT IS1081"/>
    <property type="match status" value="1"/>
</dbReference>
<dbReference type="PANTHER" id="PTHR33217:SF5">
    <property type="entry name" value="MUTATOR FAMILY TRANSPOSASE"/>
    <property type="match status" value="1"/>
</dbReference>
<dbReference type="PATRIC" id="fig|927668.3.peg.3013"/>
<evidence type="ECO:0000256" key="4">
    <source>
        <dbReference type="ARBA" id="ARBA00023125"/>
    </source>
</evidence>
<comment type="function">
    <text evidence="1 6">Required for the transposition of the insertion element.</text>
</comment>
<keyword evidence="6" id="KW-0814">Transposable element</keyword>
<dbReference type="InterPro" id="IPR001207">
    <property type="entry name" value="Transposase_mutator"/>
</dbReference>
<keyword evidence="4 6" id="KW-0238">DNA-binding</keyword>
<evidence type="ECO:0000256" key="5">
    <source>
        <dbReference type="ARBA" id="ARBA00023172"/>
    </source>
</evidence>
<organism evidence="8 9">
    <name type="scientific">Pseudanabaena biceps PCC 7429</name>
    <dbReference type="NCBI Taxonomy" id="927668"/>
    <lineage>
        <taxon>Bacteria</taxon>
        <taxon>Bacillati</taxon>
        <taxon>Cyanobacteriota</taxon>
        <taxon>Cyanophyceae</taxon>
        <taxon>Pseudanabaenales</taxon>
        <taxon>Pseudanabaenaceae</taxon>
        <taxon>Pseudanabaena</taxon>
    </lineage>
</organism>
<accession>L8N0H1</accession>
<dbReference type="EMBL" id="ALWB01000107">
    <property type="protein sequence ID" value="ELS32230.1"/>
    <property type="molecule type" value="Genomic_DNA"/>
</dbReference>
<reference evidence="8 9" key="1">
    <citation type="journal article" date="2013" name="Proc. Natl. Acad. Sci. U.S.A.">
        <title>Improving the coverage of the cyanobacterial phylum using diversity-driven genome sequencing.</title>
        <authorList>
            <person name="Shih P.M."/>
            <person name="Wu D."/>
            <person name="Latifi A."/>
            <person name="Axen S.D."/>
            <person name="Fewer D.P."/>
            <person name="Talla E."/>
            <person name="Calteau A."/>
            <person name="Cai F."/>
            <person name="Tandeau de Marsac N."/>
            <person name="Rippka R."/>
            <person name="Herdman M."/>
            <person name="Sivonen K."/>
            <person name="Coursin T."/>
            <person name="Laurent T."/>
            <person name="Goodwin L."/>
            <person name="Nolan M."/>
            <person name="Davenport K.W."/>
            <person name="Han C.S."/>
            <person name="Rubin E.M."/>
            <person name="Eisen J.A."/>
            <person name="Woyke T."/>
            <person name="Gugger M."/>
            <person name="Kerfeld C.A."/>
        </authorList>
    </citation>
    <scope>NUCLEOTIDE SEQUENCE [LARGE SCALE GENOMIC DNA]</scope>
    <source>
        <strain evidence="8 9">PCC 7429</strain>
    </source>
</reference>
<protein>
    <recommendedName>
        <fullName evidence="6">Mutator family transposase</fullName>
    </recommendedName>
</protein>
<evidence type="ECO:0000256" key="6">
    <source>
        <dbReference type="RuleBase" id="RU365089"/>
    </source>
</evidence>
<dbReference type="GO" id="GO:0006313">
    <property type="term" value="P:DNA transposition"/>
    <property type="evidence" value="ECO:0007669"/>
    <property type="project" value="UniProtKB-UniRule"/>
</dbReference>
<gene>
    <name evidence="8" type="ORF">Pse7429DRAFT_3560</name>
</gene>
<comment type="similarity">
    <text evidence="2 6">Belongs to the transposase mutator family.</text>
</comment>
<evidence type="ECO:0000256" key="2">
    <source>
        <dbReference type="ARBA" id="ARBA00010961"/>
    </source>
</evidence>
<comment type="caution">
    <text evidence="8">The sequence shown here is derived from an EMBL/GenBank/DDBJ whole genome shotgun (WGS) entry which is preliminary data.</text>
</comment>
<feature type="compositionally biased region" description="Polar residues" evidence="7">
    <location>
        <begin position="58"/>
        <end position="69"/>
    </location>
</feature>
<dbReference type="GO" id="GO:0004803">
    <property type="term" value="F:transposase activity"/>
    <property type="evidence" value="ECO:0007669"/>
    <property type="project" value="UniProtKB-UniRule"/>
</dbReference>
<dbReference type="AlphaFoldDB" id="L8N0H1"/>
<keyword evidence="9" id="KW-1185">Reference proteome</keyword>
<keyword evidence="3 6" id="KW-0815">Transposition</keyword>
<feature type="region of interest" description="Disordered" evidence="7">
    <location>
        <begin position="48"/>
        <end position="69"/>
    </location>
</feature>
<evidence type="ECO:0000313" key="8">
    <source>
        <dbReference type="EMBL" id="ELS32230.1"/>
    </source>
</evidence>
<evidence type="ECO:0000313" key="9">
    <source>
        <dbReference type="Proteomes" id="UP000011201"/>
    </source>
</evidence>
<proteinExistence type="inferred from homology"/>
<dbReference type="RefSeq" id="WP_009627665.1">
    <property type="nucleotide sequence ID" value="NZ_ALWB01000107.1"/>
</dbReference>
<evidence type="ECO:0000256" key="1">
    <source>
        <dbReference type="ARBA" id="ARBA00002190"/>
    </source>
</evidence>
<dbReference type="GO" id="GO:0003677">
    <property type="term" value="F:DNA binding"/>
    <property type="evidence" value="ECO:0007669"/>
    <property type="project" value="UniProtKB-UniRule"/>
</dbReference>
<keyword evidence="5 6" id="KW-0233">DNA recombination</keyword>
<dbReference type="Proteomes" id="UP000011201">
    <property type="component" value="Unassembled WGS sequence"/>
</dbReference>
<evidence type="ECO:0000256" key="7">
    <source>
        <dbReference type="SAM" id="MobiDB-lite"/>
    </source>
</evidence>
<evidence type="ECO:0000256" key="3">
    <source>
        <dbReference type="ARBA" id="ARBA00022578"/>
    </source>
</evidence>
<dbReference type="Pfam" id="PF00872">
    <property type="entry name" value="Transposase_mut"/>
    <property type="match status" value="1"/>
</dbReference>
<dbReference type="OrthoDB" id="546673at2"/>